<evidence type="ECO:0000256" key="6">
    <source>
        <dbReference type="ARBA" id="ARBA00023157"/>
    </source>
</evidence>
<keyword evidence="4" id="KW-0049">Antioxidant</keyword>
<dbReference type="GO" id="GO:0034599">
    <property type="term" value="P:cellular response to oxidative stress"/>
    <property type="evidence" value="ECO:0007669"/>
    <property type="project" value="TreeGrafter"/>
</dbReference>
<protein>
    <recommendedName>
        <fullName evidence="2">thioredoxin-dependent peroxiredoxin</fullName>
        <ecNumber evidence="2">1.11.1.24</ecNumber>
    </recommendedName>
    <alternativeName>
        <fullName evidence="8">Thioredoxin peroxidase</fullName>
    </alternativeName>
    <alternativeName>
        <fullName evidence="10">Thioredoxin-dependent peroxiredoxin Bcp</fullName>
    </alternativeName>
</protein>
<dbReference type="GO" id="GO:0045454">
    <property type="term" value="P:cell redox homeostasis"/>
    <property type="evidence" value="ECO:0007669"/>
    <property type="project" value="TreeGrafter"/>
</dbReference>
<keyword evidence="5" id="KW-0560">Oxidoreductase</keyword>
<dbReference type="EC" id="1.11.1.24" evidence="2"/>
<dbReference type="STRING" id="401053.AciPR4_2349"/>
<dbReference type="KEGG" id="tsa:AciPR4_2349"/>
<evidence type="ECO:0000256" key="7">
    <source>
        <dbReference type="ARBA" id="ARBA00023284"/>
    </source>
</evidence>
<keyword evidence="6" id="KW-1015">Disulfide bond</keyword>
<dbReference type="Gene3D" id="3.40.30.10">
    <property type="entry name" value="Glutaredoxin"/>
    <property type="match status" value="1"/>
</dbReference>
<evidence type="ECO:0000256" key="5">
    <source>
        <dbReference type="ARBA" id="ARBA00023002"/>
    </source>
</evidence>
<dbReference type="InterPro" id="IPR013766">
    <property type="entry name" value="Thioredoxin_domain"/>
</dbReference>
<evidence type="ECO:0000256" key="4">
    <source>
        <dbReference type="ARBA" id="ARBA00022862"/>
    </source>
</evidence>
<sequence>MAYKQAAESIQAKVKASLGDKFSIISGDMERVRSSDVLDHALKVGDAAPEFTLPDAFGHEVSLESLLAEGPLVISFYRGEWCPYCNLELRELQAALPRIQALGAKLVAISPEKPDGGIIATEKNQLTFPILSDFKNKVARQFGIVFQVGDGVKELGKSRFNNDLELRNGEGSYQLPVPATYVIDASGIIRFSHVDADYMTGRVEAETVVAALEAIAQPVVQ</sequence>
<evidence type="ECO:0000256" key="2">
    <source>
        <dbReference type="ARBA" id="ARBA00013017"/>
    </source>
</evidence>
<dbReference type="AlphaFoldDB" id="E8UXW4"/>
<dbReference type="PANTHER" id="PTHR42801">
    <property type="entry name" value="THIOREDOXIN-DEPENDENT PEROXIDE REDUCTASE"/>
    <property type="match status" value="1"/>
</dbReference>
<evidence type="ECO:0000256" key="10">
    <source>
        <dbReference type="ARBA" id="ARBA00042639"/>
    </source>
</evidence>
<gene>
    <name evidence="13" type="ordered locus">AciPR4_2349</name>
</gene>
<dbReference type="InterPro" id="IPR050924">
    <property type="entry name" value="Peroxiredoxin_BCP/PrxQ"/>
</dbReference>
<dbReference type="OrthoDB" id="1779554at2"/>
<feature type="domain" description="Thioredoxin" evidence="12">
    <location>
        <begin position="42"/>
        <end position="217"/>
    </location>
</feature>
<dbReference type="GO" id="GO:0005737">
    <property type="term" value="C:cytoplasm"/>
    <property type="evidence" value="ECO:0007669"/>
    <property type="project" value="TreeGrafter"/>
</dbReference>
<keyword evidence="3" id="KW-0575">Peroxidase</keyword>
<keyword evidence="7" id="KW-0676">Redox-active center</keyword>
<dbReference type="InterPro" id="IPR036249">
    <property type="entry name" value="Thioredoxin-like_sf"/>
</dbReference>
<dbReference type="HOGENOM" id="CLU_042529_5_0_0"/>
<reference evidence="13 14" key="1">
    <citation type="journal article" date="2012" name="Stand. Genomic Sci.">
        <title>Complete genome sequence of Terriglobus saanensis type strain SP1PR4(T), an Acidobacteria from tundra soil.</title>
        <authorList>
            <person name="Rawat S.R."/>
            <person name="Mannisto M.K."/>
            <person name="Starovoytov V."/>
            <person name="Goodwin L."/>
            <person name="Nolan M."/>
            <person name="Hauser L."/>
            <person name="Land M."/>
            <person name="Davenport K.W."/>
            <person name="Woyke T."/>
            <person name="Haggblom M.M."/>
        </authorList>
    </citation>
    <scope>NUCLEOTIDE SEQUENCE</scope>
    <source>
        <strain evidence="14">ATCC BAA-1853 / DSM 23119 / SP1PR4</strain>
    </source>
</reference>
<dbReference type="PROSITE" id="PS51352">
    <property type="entry name" value="THIOREDOXIN_2"/>
    <property type="match status" value="1"/>
</dbReference>
<keyword evidence="14" id="KW-1185">Reference proteome</keyword>
<comment type="function">
    <text evidence="1">Thiol-specific peroxidase that catalyzes the reduction of hydrogen peroxide and organic hydroperoxides to water and alcohols, respectively. Plays a role in cell protection against oxidative stress by detoxifying peroxides and as sensor of hydrogen peroxide-mediated signaling events.</text>
</comment>
<dbReference type="SUPFAM" id="SSF52833">
    <property type="entry name" value="Thioredoxin-like"/>
    <property type="match status" value="1"/>
</dbReference>
<accession>E8UXW4</accession>
<evidence type="ECO:0000256" key="11">
    <source>
        <dbReference type="ARBA" id="ARBA00049091"/>
    </source>
</evidence>
<evidence type="ECO:0000259" key="12">
    <source>
        <dbReference type="PROSITE" id="PS51352"/>
    </source>
</evidence>
<evidence type="ECO:0000256" key="1">
    <source>
        <dbReference type="ARBA" id="ARBA00003330"/>
    </source>
</evidence>
<comment type="catalytic activity">
    <reaction evidence="11">
        <text>a hydroperoxide + [thioredoxin]-dithiol = an alcohol + [thioredoxin]-disulfide + H2O</text>
        <dbReference type="Rhea" id="RHEA:62620"/>
        <dbReference type="Rhea" id="RHEA-COMP:10698"/>
        <dbReference type="Rhea" id="RHEA-COMP:10700"/>
        <dbReference type="ChEBI" id="CHEBI:15377"/>
        <dbReference type="ChEBI" id="CHEBI:29950"/>
        <dbReference type="ChEBI" id="CHEBI:30879"/>
        <dbReference type="ChEBI" id="CHEBI:35924"/>
        <dbReference type="ChEBI" id="CHEBI:50058"/>
        <dbReference type="EC" id="1.11.1.24"/>
    </reaction>
</comment>
<evidence type="ECO:0000313" key="13">
    <source>
        <dbReference type="EMBL" id="ADV83130.1"/>
    </source>
</evidence>
<dbReference type="PANTHER" id="PTHR42801:SF7">
    <property type="entry name" value="SLL1159 PROTEIN"/>
    <property type="match status" value="1"/>
</dbReference>
<dbReference type="GO" id="GO:0008379">
    <property type="term" value="F:thioredoxin peroxidase activity"/>
    <property type="evidence" value="ECO:0007669"/>
    <property type="project" value="TreeGrafter"/>
</dbReference>
<proteinExistence type="inferred from homology"/>
<evidence type="ECO:0000256" key="8">
    <source>
        <dbReference type="ARBA" id="ARBA00032824"/>
    </source>
</evidence>
<dbReference type="EMBL" id="CP002467">
    <property type="protein sequence ID" value="ADV83130.1"/>
    <property type="molecule type" value="Genomic_DNA"/>
</dbReference>
<dbReference type="RefSeq" id="WP_013568863.1">
    <property type="nucleotide sequence ID" value="NC_014963.1"/>
</dbReference>
<comment type="similarity">
    <text evidence="9">Belongs to the peroxiredoxin family. BCP/PrxQ subfamily.</text>
</comment>
<dbReference type="eggNOG" id="COG1225">
    <property type="taxonomic scope" value="Bacteria"/>
</dbReference>
<dbReference type="InterPro" id="IPR000866">
    <property type="entry name" value="AhpC/TSA"/>
</dbReference>
<dbReference type="CDD" id="cd02970">
    <property type="entry name" value="PRX_like2"/>
    <property type="match status" value="1"/>
</dbReference>
<evidence type="ECO:0000313" key="14">
    <source>
        <dbReference type="Proteomes" id="UP000006844"/>
    </source>
</evidence>
<dbReference type="Pfam" id="PF00578">
    <property type="entry name" value="AhpC-TSA"/>
    <property type="match status" value="1"/>
</dbReference>
<name>E8UXW4_TERSS</name>
<evidence type="ECO:0000256" key="3">
    <source>
        <dbReference type="ARBA" id="ARBA00022559"/>
    </source>
</evidence>
<dbReference type="Proteomes" id="UP000006844">
    <property type="component" value="Chromosome"/>
</dbReference>
<evidence type="ECO:0000256" key="9">
    <source>
        <dbReference type="ARBA" id="ARBA00038489"/>
    </source>
</evidence>
<organism evidence="13 14">
    <name type="scientific">Terriglobus saanensis (strain ATCC BAA-1853 / DSM 23119 / SP1PR4)</name>
    <dbReference type="NCBI Taxonomy" id="401053"/>
    <lineage>
        <taxon>Bacteria</taxon>
        <taxon>Pseudomonadati</taxon>
        <taxon>Acidobacteriota</taxon>
        <taxon>Terriglobia</taxon>
        <taxon>Terriglobales</taxon>
        <taxon>Acidobacteriaceae</taxon>
        <taxon>Terriglobus</taxon>
    </lineage>
</organism>